<dbReference type="AlphaFoldDB" id="A0A8C5U1K5"/>
<reference evidence="1" key="1">
    <citation type="submission" date="2025-08" db="UniProtKB">
        <authorList>
            <consortium name="Ensembl"/>
        </authorList>
    </citation>
    <scope>IDENTIFICATION</scope>
</reference>
<evidence type="ECO:0000313" key="1">
    <source>
        <dbReference type="Ensembl" id="ENSMCSP00000015513.1"/>
    </source>
</evidence>
<dbReference type="Proteomes" id="UP000694560">
    <property type="component" value="Unplaced"/>
</dbReference>
<keyword evidence="2" id="KW-1185">Reference proteome</keyword>
<sequence>MTGRKTNVVKWRPGSLFILLDAMSPTHLSRSGNVSGVGETWLLAPQLIHSKTNQEMTVSALFLEAAENRTSFSWKHQMARRKAAPLQRLSFPRHCWQSLRKDHLTSW</sequence>
<proteinExistence type="predicted"/>
<name>A0A8C5U1K5_9PASS</name>
<organism evidence="1 2">
    <name type="scientific">Malurus cyaneus samueli</name>
    <dbReference type="NCBI Taxonomy" id="2593467"/>
    <lineage>
        <taxon>Eukaryota</taxon>
        <taxon>Metazoa</taxon>
        <taxon>Chordata</taxon>
        <taxon>Craniata</taxon>
        <taxon>Vertebrata</taxon>
        <taxon>Euteleostomi</taxon>
        <taxon>Archelosauria</taxon>
        <taxon>Archosauria</taxon>
        <taxon>Dinosauria</taxon>
        <taxon>Saurischia</taxon>
        <taxon>Theropoda</taxon>
        <taxon>Coelurosauria</taxon>
        <taxon>Aves</taxon>
        <taxon>Neognathae</taxon>
        <taxon>Neoaves</taxon>
        <taxon>Telluraves</taxon>
        <taxon>Australaves</taxon>
        <taxon>Passeriformes</taxon>
        <taxon>Meliphagoidea</taxon>
        <taxon>Maluridae</taxon>
        <taxon>Malurus</taxon>
    </lineage>
</organism>
<evidence type="ECO:0000313" key="2">
    <source>
        <dbReference type="Proteomes" id="UP000694560"/>
    </source>
</evidence>
<protein>
    <submittedName>
        <fullName evidence="1">Uncharacterized protein</fullName>
    </submittedName>
</protein>
<dbReference type="Ensembl" id="ENSMCST00000015909.1">
    <property type="protein sequence ID" value="ENSMCSP00000015513.1"/>
    <property type="gene ID" value="ENSMCSG00000010909.1"/>
</dbReference>
<reference evidence="1" key="2">
    <citation type="submission" date="2025-09" db="UniProtKB">
        <authorList>
            <consortium name="Ensembl"/>
        </authorList>
    </citation>
    <scope>IDENTIFICATION</scope>
</reference>
<accession>A0A8C5U1K5</accession>